<evidence type="ECO:0000313" key="2">
    <source>
        <dbReference type="Proteomes" id="UP000551758"/>
    </source>
</evidence>
<protein>
    <submittedName>
        <fullName evidence="1">Uncharacterized protein</fullName>
    </submittedName>
</protein>
<comment type="caution">
    <text evidence="1">The sequence shown here is derived from an EMBL/GenBank/DDBJ whole genome shotgun (WGS) entry which is preliminary data.</text>
</comment>
<dbReference type="EMBL" id="JACDTQ010001259">
    <property type="protein sequence ID" value="KAF5923498.1"/>
    <property type="molecule type" value="Genomic_DNA"/>
</dbReference>
<reference evidence="1 2" key="1">
    <citation type="journal article" date="2020" name="Mol. Biol. Evol.">
        <title>Interspecific Gene Flow and the Evolution of Specialization in Black and White Rhinoceros.</title>
        <authorList>
            <person name="Moodley Y."/>
            <person name="Westbury M.V."/>
            <person name="Russo I.M."/>
            <person name="Gopalakrishnan S."/>
            <person name="Rakotoarivelo A."/>
            <person name="Olsen R.A."/>
            <person name="Prost S."/>
            <person name="Tunstall T."/>
            <person name="Ryder O.A."/>
            <person name="Dalen L."/>
            <person name="Bruford M.W."/>
        </authorList>
    </citation>
    <scope>NUCLEOTIDE SEQUENCE [LARGE SCALE GENOMIC DNA]</scope>
    <source>
        <strain evidence="1">SBR-YM</strain>
        <tissue evidence="1">Skin</tissue>
    </source>
</reference>
<sequence length="240" mass="28321">MPYPSNILLFSDSTTTLKCLSNQFLYSAHKIMQLHEYQSQLVFHRDDRGKRGAFRFHTSLEGKDQREGPLVSNKPEFVGKWFYLYLFYFPCMRQAKAILEIPYHTYPKVSLDRLQPIWQRTARSLKNRCLSSDGEEGMMGRWGKVHEYEKGHGYKNNMDWFALNYWVLQLLDVTNSCSGIRDMWISDSSKLDRAHSFSRVPGLVKDNYPPRHDDLHRGIGLESIVIRNVQEMLWKRHLQT</sequence>
<proteinExistence type="predicted"/>
<gene>
    <name evidence="1" type="ORF">HPG69_006669</name>
</gene>
<dbReference type="Proteomes" id="UP000551758">
    <property type="component" value="Unassembled WGS sequence"/>
</dbReference>
<accession>A0A7J7F6J8</accession>
<organism evidence="1 2">
    <name type="scientific">Diceros bicornis minor</name>
    <name type="common">South-central black rhinoceros</name>
    <dbReference type="NCBI Taxonomy" id="77932"/>
    <lineage>
        <taxon>Eukaryota</taxon>
        <taxon>Metazoa</taxon>
        <taxon>Chordata</taxon>
        <taxon>Craniata</taxon>
        <taxon>Vertebrata</taxon>
        <taxon>Euteleostomi</taxon>
        <taxon>Mammalia</taxon>
        <taxon>Eutheria</taxon>
        <taxon>Laurasiatheria</taxon>
        <taxon>Perissodactyla</taxon>
        <taxon>Rhinocerotidae</taxon>
        <taxon>Diceros</taxon>
    </lineage>
</organism>
<keyword evidence="2" id="KW-1185">Reference proteome</keyword>
<name>A0A7J7F6J8_DICBM</name>
<dbReference type="AlphaFoldDB" id="A0A7J7F6J8"/>
<evidence type="ECO:0000313" key="1">
    <source>
        <dbReference type="EMBL" id="KAF5923498.1"/>
    </source>
</evidence>